<dbReference type="Pfam" id="PF00917">
    <property type="entry name" value="MATH"/>
    <property type="match status" value="1"/>
</dbReference>
<evidence type="ECO:0000259" key="1">
    <source>
        <dbReference type="PROSITE" id="PS50097"/>
    </source>
</evidence>
<protein>
    <recommendedName>
        <fullName evidence="6">BTB domain-containing protein</fullName>
    </recommendedName>
</protein>
<dbReference type="PROSITE" id="PS50800">
    <property type="entry name" value="SAP"/>
    <property type="match status" value="1"/>
</dbReference>
<evidence type="ECO:0000313" key="5">
    <source>
        <dbReference type="Proteomes" id="UP000266841"/>
    </source>
</evidence>
<dbReference type="InterPro" id="IPR011333">
    <property type="entry name" value="SKP1/BTB/POZ_sf"/>
</dbReference>
<dbReference type="SMART" id="SM00225">
    <property type="entry name" value="BTB"/>
    <property type="match status" value="1"/>
</dbReference>
<feature type="domain" description="MATH" evidence="2">
    <location>
        <begin position="23"/>
        <end position="137"/>
    </location>
</feature>
<dbReference type="EMBL" id="AGNL01048900">
    <property type="protein sequence ID" value="EJK45031.1"/>
    <property type="molecule type" value="Genomic_DNA"/>
</dbReference>
<proteinExistence type="predicted"/>
<evidence type="ECO:0000313" key="4">
    <source>
        <dbReference type="EMBL" id="EJK45031.1"/>
    </source>
</evidence>
<dbReference type="Gene3D" id="2.60.210.10">
    <property type="entry name" value="Apoptosis, Tumor Necrosis Factor Receptor Associated Protein 2, Chain A"/>
    <property type="match status" value="1"/>
</dbReference>
<dbReference type="SUPFAM" id="SSF54695">
    <property type="entry name" value="POZ domain"/>
    <property type="match status" value="1"/>
</dbReference>
<feature type="domain" description="SAP" evidence="3">
    <location>
        <begin position="355"/>
        <end position="389"/>
    </location>
</feature>
<name>K0R8A5_THAOC</name>
<comment type="caution">
    <text evidence="4">The sequence shown here is derived from an EMBL/GenBank/DDBJ whole genome shotgun (WGS) entry which is preliminary data.</text>
</comment>
<dbReference type="PANTHER" id="PTHR24413">
    <property type="entry name" value="SPECKLE-TYPE POZ PROTEIN"/>
    <property type="match status" value="1"/>
</dbReference>
<keyword evidence="5" id="KW-1185">Reference proteome</keyword>
<dbReference type="CDD" id="cd00121">
    <property type="entry name" value="MATH"/>
    <property type="match status" value="1"/>
</dbReference>
<dbReference type="PROSITE" id="PS50097">
    <property type="entry name" value="BTB"/>
    <property type="match status" value="1"/>
</dbReference>
<dbReference type="SUPFAM" id="SSF49599">
    <property type="entry name" value="TRAF domain-like"/>
    <property type="match status" value="1"/>
</dbReference>
<dbReference type="Proteomes" id="UP000266841">
    <property type="component" value="Unassembled WGS sequence"/>
</dbReference>
<evidence type="ECO:0000259" key="3">
    <source>
        <dbReference type="PROSITE" id="PS50800"/>
    </source>
</evidence>
<dbReference type="Gene3D" id="3.30.710.10">
    <property type="entry name" value="Potassium Channel Kv1.1, Chain A"/>
    <property type="match status" value="1"/>
</dbReference>
<dbReference type="Gene3D" id="1.10.720.30">
    <property type="entry name" value="SAP domain"/>
    <property type="match status" value="1"/>
</dbReference>
<gene>
    <name evidence="4" type="ORF">THAOC_36386</name>
</gene>
<sequence length="390" mass="43703">MSEANLEIVHVGRPPENFEDCLNVERKTVLVAFHNIASHAVRYSRQFTAFGHRWYAVVYRDGDGWTQVHFWRANSNTNSLEVSVQVGHRSSNGNGISFPTMTTIAGQAPGCGWPEFAKWDNLNDNLVNGALVLEVSMWTRRQGMDRGITGSEFVPSNQFLTNMQKEYANEETSDVSFEVGGVRECDDERRKQARTVPTTLHAHHLVLKCNAPALAEMCKPGTPSPVRLPNVSPEVFKHMLYYCYGGEISQEDLEENSKELVEAADRFGMTNLKLKAEACLVRNATFTPDNILDSLLYADSKNCALLLEKAMDYVVENRNEVIKKVSFEDLPGSMLRDFLAALGSKGHSRKGESDFEYMRVCELRQRLHAKGLCVDGSKKAMVALLKENSA</sequence>
<feature type="domain" description="BTB" evidence="1">
    <location>
        <begin position="173"/>
        <end position="252"/>
    </location>
</feature>
<reference evidence="4 5" key="1">
    <citation type="journal article" date="2012" name="Genome Biol.">
        <title>Genome and low-iron response of an oceanic diatom adapted to chronic iron limitation.</title>
        <authorList>
            <person name="Lommer M."/>
            <person name="Specht M."/>
            <person name="Roy A.S."/>
            <person name="Kraemer L."/>
            <person name="Andreson R."/>
            <person name="Gutowska M.A."/>
            <person name="Wolf J."/>
            <person name="Bergner S.V."/>
            <person name="Schilhabel M.B."/>
            <person name="Klostermeier U.C."/>
            <person name="Beiko R.G."/>
            <person name="Rosenstiel P."/>
            <person name="Hippler M."/>
            <person name="Laroche J."/>
        </authorList>
    </citation>
    <scope>NUCLEOTIDE SEQUENCE [LARGE SCALE GENOMIC DNA]</scope>
    <source>
        <strain evidence="4 5">CCMP1005</strain>
    </source>
</reference>
<organism evidence="4 5">
    <name type="scientific">Thalassiosira oceanica</name>
    <name type="common">Marine diatom</name>
    <dbReference type="NCBI Taxonomy" id="159749"/>
    <lineage>
        <taxon>Eukaryota</taxon>
        <taxon>Sar</taxon>
        <taxon>Stramenopiles</taxon>
        <taxon>Ochrophyta</taxon>
        <taxon>Bacillariophyta</taxon>
        <taxon>Coscinodiscophyceae</taxon>
        <taxon>Thalassiosirophycidae</taxon>
        <taxon>Thalassiosirales</taxon>
        <taxon>Thalassiosiraceae</taxon>
        <taxon>Thalassiosira</taxon>
    </lineage>
</organism>
<dbReference type="OrthoDB" id="25620at2759"/>
<evidence type="ECO:0000259" key="2">
    <source>
        <dbReference type="PROSITE" id="PS50144"/>
    </source>
</evidence>
<dbReference type="InterPro" id="IPR000210">
    <property type="entry name" value="BTB/POZ_dom"/>
</dbReference>
<dbReference type="InterPro" id="IPR036361">
    <property type="entry name" value="SAP_dom_sf"/>
</dbReference>
<dbReference type="GO" id="GO:0030163">
    <property type="term" value="P:protein catabolic process"/>
    <property type="evidence" value="ECO:0007669"/>
    <property type="project" value="UniProtKB-ARBA"/>
</dbReference>
<dbReference type="InterPro" id="IPR003034">
    <property type="entry name" value="SAP_dom"/>
</dbReference>
<evidence type="ECO:0008006" key="6">
    <source>
        <dbReference type="Google" id="ProtNLM"/>
    </source>
</evidence>
<accession>K0R8A5</accession>
<dbReference type="CDD" id="cd18186">
    <property type="entry name" value="BTB_POZ_ZBTB_KLHL-like"/>
    <property type="match status" value="1"/>
</dbReference>
<dbReference type="CDD" id="cd14733">
    <property type="entry name" value="BACK"/>
    <property type="match status" value="1"/>
</dbReference>
<dbReference type="InterPro" id="IPR008974">
    <property type="entry name" value="TRAF-like"/>
</dbReference>
<dbReference type="InterPro" id="IPR002083">
    <property type="entry name" value="MATH/TRAF_dom"/>
</dbReference>
<dbReference type="Pfam" id="PF00651">
    <property type="entry name" value="BTB"/>
    <property type="match status" value="1"/>
</dbReference>
<dbReference type="AlphaFoldDB" id="K0R8A5"/>
<dbReference type="PROSITE" id="PS50144">
    <property type="entry name" value="MATH"/>
    <property type="match status" value="1"/>
</dbReference>